<comment type="caution">
    <text evidence="2">The sequence shown here is derived from an EMBL/GenBank/DDBJ whole genome shotgun (WGS) entry which is preliminary data.</text>
</comment>
<gene>
    <name evidence="2" type="ORF">HMPREF0063_11559</name>
</gene>
<evidence type="ECO:0000313" key="3">
    <source>
        <dbReference type="Proteomes" id="UP000003111"/>
    </source>
</evidence>
<evidence type="ECO:0000256" key="1">
    <source>
        <dbReference type="SAM" id="Phobius"/>
    </source>
</evidence>
<evidence type="ECO:0008006" key="4">
    <source>
        <dbReference type="Google" id="ProtNLM"/>
    </source>
</evidence>
<dbReference type="eggNOG" id="ENOG50334FU">
    <property type="taxonomic scope" value="Bacteria"/>
</dbReference>
<keyword evidence="3" id="KW-1185">Reference proteome</keyword>
<proteinExistence type="predicted"/>
<reference evidence="2" key="1">
    <citation type="submission" date="2010-08" db="EMBL/GenBank/DDBJ databases">
        <authorList>
            <person name="Muzny D."/>
            <person name="Qin X."/>
            <person name="Buhay C."/>
            <person name="Dugan-Rocha S."/>
            <person name="Ding Y."/>
            <person name="Chen G."/>
            <person name="Hawes A."/>
            <person name="Holder M."/>
            <person name="Jhangiani S."/>
            <person name="Johnson A."/>
            <person name="Khan Z."/>
            <person name="Li Z."/>
            <person name="Liu W."/>
            <person name="Liu X."/>
            <person name="Perez L."/>
            <person name="Shen H."/>
            <person name="Wang Q."/>
            <person name="Watt J."/>
            <person name="Xi L."/>
            <person name="Xin Y."/>
            <person name="Zhou J."/>
            <person name="Deng J."/>
            <person name="Jiang H."/>
            <person name="Liu Y."/>
            <person name="Qu J."/>
            <person name="Song X.-Z."/>
            <person name="Zhang L."/>
            <person name="Villasana D."/>
            <person name="Johnson A."/>
            <person name="Liu J."/>
            <person name="Liyanage D."/>
            <person name="Lorensuhewa L."/>
            <person name="Robinson T."/>
            <person name="Song A."/>
            <person name="Song B.-B."/>
            <person name="Dinh H."/>
            <person name="Thornton R."/>
            <person name="Coyle M."/>
            <person name="Francisco L."/>
            <person name="Jackson L."/>
            <person name="Javaid M."/>
            <person name="Korchina V."/>
            <person name="Kovar C."/>
            <person name="Mata R."/>
            <person name="Mathew T."/>
            <person name="Ngo R."/>
            <person name="Nguyen L."/>
            <person name="Nguyen N."/>
            <person name="Okwuonu G."/>
            <person name="Ongeri F."/>
            <person name="Pham C."/>
            <person name="Simmons D."/>
            <person name="Wilczek-Boney K."/>
            <person name="Hale W."/>
            <person name="Jakkamsetti A."/>
            <person name="Pham P."/>
            <person name="Ruth R."/>
            <person name="San Lucas F."/>
            <person name="Warren J."/>
            <person name="Zhang J."/>
            <person name="Zhao Z."/>
            <person name="Zhou C."/>
            <person name="Zhu D."/>
            <person name="Lee S."/>
            <person name="Bess C."/>
            <person name="Blankenburg K."/>
            <person name="Forbes L."/>
            <person name="Fu Q."/>
            <person name="Gubbala S."/>
            <person name="Hirani K."/>
            <person name="Jayaseelan J.C."/>
            <person name="Lara F."/>
            <person name="Munidasa M."/>
            <person name="Palculict T."/>
            <person name="Patil S."/>
            <person name="Pu L.-L."/>
            <person name="Saada N."/>
            <person name="Tang L."/>
            <person name="Weissenberger G."/>
            <person name="Zhu Y."/>
            <person name="Hemphill L."/>
            <person name="Shang Y."/>
            <person name="Youmans B."/>
            <person name="Ayvaz T."/>
            <person name="Ross M."/>
            <person name="Santibanez J."/>
            <person name="Aqrawi P."/>
            <person name="Gross S."/>
            <person name="Joshi V."/>
            <person name="Fowler G."/>
            <person name="Nazareth L."/>
            <person name="Reid J."/>
            <person name="Worley K."/>
            <person name="Petrosino J."/>
            <person name="Highlander S."/>
            <person name="Gibbs R."/>
        </authorList>
    </citation>
    <scope>NUCLEOTIDE SEQUENCE [LARGE SCALE GENOMIC DNA]</scope>
    <source>
        <strain evidence="2">DSM 15272</strain>
    </source>
</reference>
<protein>
    <recommendedName>
        <fullName evidence="4">DUF2834 domain-containing protein</fullName>
    </recommendedName>
</protein>
<dbReference type="RefSeq" id="WP_007078901.1">
    <property type="nucleotide sequence ID" value="NZ_CM001024.1"/>
</dbReference>
<keyword evidence="1" id="KW-1133">Transmembrane helix</keyword>
<dbReference type="OrthoDB" id="7062863at2"/>
<accession>E2SC00</accession>
<name>E2SC00_9ACTN</name>
<dbReference type="HOGENOM" id="CLU_172316_0_0_11"/>
<keyword evidence="1" id="KW-0472">Membrane</keyword>
<evidence type="ECO:0000313" key="2">
    <source>
        <dbReference type="EMBL" id="EFQ83286.1"/>
    </source>
</evidence>
<feature type="transmembrane region" description="Helical" evidence="1">
    <location>
        <begin position="86"/>
        <end position="107"/>
    </location>
</feature>
<dbReference type="AlphaFoldDB" id="E2SC00"/>
<keyword evidence="1" id="KW-0812">Transmembrane</keyword>
<feature type="transmembrane region" description="Helical" evidence="1">
    <location>
        <begin position="12"/>
        <end position="35"/>
    </location>
</feature>
<dbReference type="Pfam" id="PF11196">
    <property type="entry name" value="DUF2834"/>
    <property type="match status" value="1"/>
</dbReference>
<sequence>MEARSDTLDRTARLLLAAVAVGFTVAFVVIVVPALVDDGWDVWGGALDGFVNPYASGYSTDVLFTYAALAIWVVRDAVVLKVRRGWIALLLGVVPGVAVGLAVYLILRQGQVRETSVG</sequence>
<dbReference type="EMBL" id="ACLF03000005">
    <property type="protein sequence ID" value="EFQ83286.1"/>
    <property type="molecule type" value="Genomic_DNA"/>
</dbReference>
<dbReference type="Proteomes" id="UP000003111">
    <property type="component" value="Unassembled WGS sequence"/>
</dbReference>
<organism evidence="2 3">
    <name type="scientific">Aeromicrobium marinum DSM 15272</name>
    <dbReference type="NCBI Taxonomy" id="585531"/>
    <lineage>
        <taxon>Bacteria</taxon>
        <taxon>Bacillati</taxon>
        <taxon>Actinomycetota</taxon>
        <taxon>Actinomycetes</taxon>
        <taxon>Propionibacteriales</taxon>
        <taxon>Nocardioidaceae</taxon>
        <taxon>Aeromicrobium</taxon>
    </lineage>
</organism>
<dbReference type="InterPro" id="IPR021362">
    <property type="entry name" value="DUF2834"/>
</dbReference>
<feature type="transmembrane region" description="Helical" evidence="1">
    <location>
        <begin position="55"/>
        <end position="74"/>
    </location>
</feature>